<organism evidence="3">
    <name type="scientific">Gongylonema pulchrum</name>
    <dbReference type="NCBI Taxonomy" id="637853"/>
    <lineage>
        <taxon>Eukaryota</taxon>
        <taxon>Metazoa</taxon>
        <taxon>Ecdysozoa</taxon>
        <taxon>Nematoda</taxon>
        <taxon>Chromadorea</taxon>
        <taxon>Rhabditida</taxon>
        <taxon>Spirurina</taxon>
        <taxon>Spiruromorpha</taxon>
        <taxon>Spiruroidea</taxon>
        <taxon>Gongylonematidae</taxon>
        <taxon>Gongylonema</taxon>
    </lineage>
</organism>
<evidence type="ECO:0000313" key="3">
    <source>
        <dbReference type="WBParaSite" id="GPUH_0000151901-mRNA-1"/>
    </source>
</evidence>
<feature type="region of interest" description="Disordered" evidence="1">
    <location>
        <begin position="47"/>
        <end position="82"/>
    </location>
</feature>
<name>A0A183CYH5_9BILA</name>
<keyword evidence="2" id="KW-0472">Membrane</keyword>
<sequence length="191" mass="21221">LHKTHDRTGYSSARCHLFPFIIRVVHIVFWFYNFIFLSSSPSSSSAAAVAPEDSASRDSAGSVPSDKSRPGSAPRATTPNSETENVEYTDLIKYYNRVFIARVETFVKKLQPGLAENGISLLSIPTVQCNRLSPQRNVNDHVTVSPMPAMPVSPIRPDLRTINMMVHNAARVIPQPYSNSHSNPFRNVSRP</sequence>
<keyword evidence="2" id="KW-1133">Transmembrane helix</keyword>
<feature type="transmembrane region" description="Helical" evidence="2">
    <location>
        <begin position="20"/>
        <end position="37"/>
    </location>
</feature>
<evidence type="ECO:0000256" key="1">
    <source>
        <dbReference type="SAM" id="MobiDB-lite"/>
    </source>
</evidence>
<evidence type="ECO:0000256" key="2">
    <source>
        <dbReference type="SAM" id="Phobius"/>
    </source>
</evidence>
<protein>
    <submittedName>
        <fullName evidence="3">Pecanex-like protein</fullName>
    </submittedName>
</protein>
<keyword evidence="2" id="KW-0812">Transmembrane</keyword>
<dbReference type="Gene3D" id="1.10.472.10">
    <property type="entry name" value="Cyclin-like"/>
    <property type="match status" value="1"/>
</dbReference>
<accession>A0A183CYH5</accession>
<reference evidence="3" key="1">
    <citation type="submission" date="2016-06" db="UniProtKB">
        <authorList>
            <consortium name="WormBaseParasite"/>
        </authorList>
    </citation>
    <scope>IDENTIFICATION</scope>
</reference>
<dbReference type="AlphaFoldDB" id="A0A183CYH5"/>
<dbReference type="WBParaSite" id="GPUH_0000151901-mRNA-1">
    <property type="protein sequence ID" value="GPUH_0000151901-mRNA-1"/>
    <property type="gene ID" value="GPUH_0000151901"/>
</dbReference>
<proteinExistence type="predicted"/>